<evidence type="ECO:0000313" key="2">
    <source>
        <dbReference type="Proteomes" id="UP000024284"/>
    </source>
</evidence>
<proteinExistence type="predicted"/>
<keyword evidence="2" id="KW-1185">Reference proteome</keyword>
<dbReference type="Proteomes" id="UP000024284">
    <property type="component" value="Unassembled WGS sequence"/>
</dbReference>
<accession>A0A086P5Z0</accession>
<dbReference type="EMBL" id="JFZA02000047">
    <property type="protein sequence ID" value="KFG88808.1"/>
    <property type="molecule type" value="Genomic_DNA"/>
</dbReference>
<sequence>MKAMAPMCRPALSIWAAPGLWVCRVCAITRRKMRSTMLSTAPSRCMKYRNLLGTESTHWRTGRRGKTWSLRCAAVSTIRRVVHEGQTPRPLQEKATK</sequence>
<evidence type="ECO:0000313" key="1">
    <source>
        <dbReference type="EMBL" id="KFG88808.1"/>
    </source>
</evidence>
<name>A0A086P5Z0_SPHHM</name>
<organism evidence="1 2">
    <name type="scientific">Sphingobium herbicidovorans (strain ATCC 700291 / DSM 11019 / CCUG 56400 / KCTC 2939 / LMG 18315 / NBRC 16415 / MH)</name>
    <name type="common">Sphingomonas herbicidovorans</name>
    <dbReference type="NCBI Taxonomy" id="1219045"/>
    <lineage>
        <taxon>Bacteria</taxon>
        <taxon>Pseudomonadati</taxon>
        <taxon>Pseudomonadota</taxon>
        <taxon>Alphaproteobacteria</taxon>
        <taxon>Sphingomonadales</taxon>
        <taxon>Sphingomonadaceae</taxon>
        <taxon>Sphingobium</taxon>
    </lineage>
</organism>
<comment type="caution">
    <text evidence="1">The sequence shown here is derived from an EMBL/GenBank/DDBJ whole genome shotgun (WGS) entry which is preliminary data.</text>
</comment>
<dbReference type="AlphaFoldDB" id="A0A086P5Z0"/>
<reference evidence="1" key="1">
    <citation type="submission" date="2014-08" db="EMBL/GenBank/DDBJ databases">
        <title>Draft genome sequences of Sphingobium herbicidovorans.</title>
        <authorList>
            <person name="Gan H.M."/>
            <person name="Gan H.Y."/>
            <person name="Savka M.A."/>
        </authorList>
    </citation>
    <scope>NUCLEOTIDE SEQUENCE [LARGE SCALE GENOMIC DNA]</scope>
    <source>
        <strain evidence="1">NBRC 16415</strain>
    </source>
</reference>
<gene>
    <name evidence="1" type="ORF">BV98_003418</name>
</gene>
<protein>
    <submittedName>
        <fullName evidence="1">Uncharacterized protein</fullName>
    </submittedName>
</protein>